<evidence type="ECO:0000256" key="1">
    <source>
        <dbReference type="SAM" id="MobiDB-lite"/>
    </source>
</evidence>
<protein>
    <submittedName>
        <fullName evidence="2">Uncharacterized protein</fullName>
    </submittedName>
</protein>
<proteinExistence type="predicted"/>
<feature type="region of interest" description="Disordered" evidence="1">
    <location>
        <begin position="157"/>
        <end position="204"/>
    </location>
</feature>
<dbReference type="Proteomes" id="UP000663671">
    <property type="component" value="Chromosome 2"/>
</dbReference>
<name>A0A8A1M1B7_AJECA</name>
<dbReference type="EMBL" id="CP069109">
    <property type="protein sequence ID" value="QSS57987.1"/>
    <property type="molecule type" value="Genomic_DNA"/>
</dbReference>
<evidence type="ECO:0000313" key="3">
    <source>
        <dbReference type="Proteomes" id="UP000663671"/>
    </source>
</evidence>
<dbReference type="VEuPathDB" id="FungiDB:I7I51_07406"/>
<feature type="compositionally biased region" description="Acidic residues" evidence="1">
    <location>
        <begin position="158"/>
        <end position="173"/>
    </location>
</feature>
<reference evidence="2" key="1">
    <citation type="submission" date="2021-01" db="EMBL/GenBank/DDBJ databases">
        <title>Chromosome-level genome assembly of a human fungal pathogen reveals clustering of transcriptionally co-regulated genes.</title>
        <authorList>
            <person name="Voorhies M."/>
            <person name="Cohen S."/>
            <person name="Shea T.P."/>
            <person name="Petrus S."/>
            <person name="Munoz J.F."/>
            <person name="Poplawski S."/>
            <person name="Goldman W.E."/>
            <person name="Michael T."/>
            <person name="Cuomo C.A."/>
            <person name="Sil A."/>
            <person name="Beyhan S."/>
        </authorList>
    </citation>
    <scope>NUCLEOTIDE SEQUENCE</scope>
    <source>
        <strain evidence="2">WU24</strain>
    </source>
</reference>
<organism evidence="2 3">
    <name type="scientific">Ajellomyces capsulatus</name>
    <name type="common">Darling's disease fungus</name>
    <name type="synonym">Histoplasma capsulatum</name>
    <dbReference type="NCBI Taxonomy" id="5037"/>
    <lineage>
        <taxon>Eukaryota</taxon>
        <taxon>Fungi</taxon>
        <taxon>Dikarya</taxon>
        <taxon>Ascomycota</taxon>
        <taxon>Pezizomycotina</taxon>
        <taxon>Eurotiomycetes</taxon>
        <taxon>Eurotiomycetidae</taxon>
        <taxon>Onygenales</taxon>
        <taxon>Ajellomycetaceae</taxon>
        <taxon>Histoplasma</taxon>
    </lineage>
</organism>
<accession>A0A8A1M1B7</accession>
<feature type="compositionally biased region" description="Basic and acidic residues" evidence="1">
    <location>
        <begin position="177"/>
        <end position="188"/>
    </location>
</feature>
<dbReference type="AlphaFoldDB" id="A0A8A1M1B7"/>
<evidence type="ECO:0000313" key="2">
    <source>
        <dbReference type="EMBL" id="QSS57987.1"/>
    </source>
</evidence>
<sequence length="204" mass="22480">MSWDAEESRSSWQDMAPGTFGYLHGWLFLAGFWKQGHGLCPPIIDGTKSATAAYGIHIAHDHTASSGLFRLSSLERGTRATLKNRPSHIPVPTPLLTQAVGPLPQAPHWGYWLLRHDPRYSAGCQAATGALQSLTSQPDSLPANDLSWKGIFNRVPNDDYDDDDDDDDDDDCAALEHQCDPRAKESRSRSWGFGDSEGGWDEES</sequence>
<gene>
    <name evidence="2" type="ORF">I7I51_07406</name>
</gene>